<reference evidence="3 4" key="1">
    <citation type="submission" date="2017-02" db="EMBL/GenBank/DDBJ databases">
        <authorList>
            <person name="Peterson S.W."/>
        </authorList>
    </citation>
    <scope>NUCLEOTIDE SEQUENCE [LARGE SCALE GENOMIC DNA]</scope>
    <source>
        <strain evidence="3 4">LMG 22410</strain>
    </source>
</reference>
<gene>
    <name evidence="3" type="ORF">CZ674_01085</name>
</gene>
<dbReference type="GO" id="GO:0016020">
    <property type="term" value="C:membrane"/>
    <property type="evidence" value="ECO:0007669"/>
    <property type="project" value="TreeGrafter"/>
</dbReference>
<dbReference type="GO" id="GO:0016787">
    <property type="term" value="F:hydrolase activity"/>
    <property type="evidence" value="ECO:0007669"/>
    <property type="project" value="UniProtKB-KW"/>
</dbReference>
<dbReference type="AlphaFoldDB" id="A0A1R4EVC5"/>
<protein>
    <submittedName>
        <fullName evidence="3">Putative hydrolase</fullName>
    </submittedName>
</protein>
<evidence type="ECO:0000259" key="2">
    <source>
        <dbReference type="Pfam" id="PF12697"/>
    </source>
</evidence>
<dbReference type="OrthoDB" id="7185741at2"/>
<dbReference type="InterPro" id="IPR050266">
    <property type="entry name" value="AB_hydrolase_sf"/>
</dbReference>
<evidence type="ECO:0000256" key="1">
    <source>
        <dbReference type="ARBA" id="ARBA00022801"/>
    </source>
</evidence>
<dbReference type="Proteomes" id="UP000195787">
    <property type="component" value="Unassembled WGS sequence"/>
</dbReference>
<keyword evidence="1 3" id="KW-0378">Hydrolase</keyword>
<proteinExistence type="predicted"/>
<evidence type="ECO:0000313" key="3">
    <source>
        <dbReference type="EMBL" id="SJM47536.1"/>
    </source>
</evidence>
<name>A0A1R4EVC5_9MICO</name>
<dbReference type="PANTHER" id="PTHR43798:SF31">
    <property type="entry name" value="AB HYDROLASE SUPERFAMILY PROTEIN YCLE"/>
    <property type="match status" value="1"/>
</dbReference>
<sequence length="279" mass="29733">MMPLVDIGGRRLSVFDSPAQESAGDVVVFESGLGASGAFWRLVERELQGCARLVSYDRAGYGISDAAQGDRGLEALADDLDALLETLHSQRLVLVGHSWGGPIVRLVARRRRARGQDVTGLVLVDPSDEGASMFFGRAFAVSDAMQRALSVPLARTGLLRRLYGTVLKPLTGELLDAVAEASASVTAARASNAELLGVTAGLEGLLAHPEAETDAPVTVISGARSGRSDRRQRAELIRAHQRRAVQARNGRHVLAPHSGHMVPLSEPEVVADEVRRLLA</sequence>
<dbReference type="Pfam" id="PF12697">
    <property type="entry name" value="Abhydrolase_6"/>
    <property type="match status" value="1"/>
</dbReference>
<feature type="domain" description="AB hydrolase-1" evidence="2">
    <location>
        <begin position="27"/>
        <end position="272"/>
    </location>
</feature>
<dbReference type="InterPro" id="IPR000073">
    <property type="entry name" value="AB_hydrolase_1"/>
</dbReference>
<dbReference type="SUPFAM" id="SSF53474">
    <property type="entry name" value="alpha/beta-Hydrolases"/>
    <property type="match status" value="1"/>
</dbReference>
<dbReference type="InterPro" id="IPR029058">
    <property type="entry name" value="AB_hydrolase_fold"/>
</dbReference>
<dbReference type="PANTHER" id="PTHR43798">
    <property type="entry name" value="MONOACYLGLYCEROL LIPASE"/>
    <property type="match status" value="1"/>
</dbReference>
<keyword evidence="4" id="KW-1185">Reference proteome</keyword>
<dbReference type="EMBL" id="FUHU01000004">
    <property type="protein sequence ID" value="SJM47536.1"/>
    <property type="molecule type" value="Genomic_DNA"/>
</dbReference>
<dbReference type="Gene3D" id="3.40.50.1820">
    <property type="entry name" value="alpha/beta hydrolase"/>
    <property type="match status" value="1"/>
</dbReference>
<organism evidence="3 4">
    <name type="scientific">Agrococcus casei LMG 22410</name>
    <dbReference type="NCBI Taxonomy" id="1255656"/>
    <lineage>
        <taxon>Bacteria</taxon>
        <taxon>Bacillati</taxon>
        <taxon>Actinomycetota</taxon>
        <taxon>Actinomycetes</taxon>
        <taxon>Micrococcales</taxon>
        <taxon>Microbacteriaceae</taxon>
        <taxon>Agrococcus</taxon>
    </lineage>
</organism>
<evidence type="ECO:0000313" key="4">
    <source>
        <dbReference type="Proteomes" id="UP000195787"/>
    </source>
</evidence>
<accession>A0A1R4EVC5</accession>